<evidence type="ECO:0000313" key="3">
    <source>
        <dbReference type="EMBL" id="KAG7041968.1"/>
    </source>
</evidence>
<comment type="catalytic activity">
    <reaction evidence="2">
        <text>N(6)-D-ribulosyl-L-lysyl-[protein] + ATP = N(6)-(3-O-phospho-D-ribulosyl)-L-lysyl-[protein] + ADP + H(+)</text>
        <dbReference type="Rhea" id="RHEA:48432"/>
        <dbReference type="Rhea" id="RHEA-COMP:12103"/>
        <dbReference type="Rhea" id="RHEA-COMP:12104"/>
        <dbReference type="ChEBI" id="CHEBI:15378"/>
        <dbReference type="ChEBI" id="CHEBI:30616"/>
        <dbReference type="ChEBI" id="CHEBI:90418"/>
        <dbReference type="ChEBI" id="CHEBI:90420"/>
        <dbReference type="ChEBI" id="CHEBI:456216"/>
        <dbReference type="EC" id="2.7.1.172"/>
    </reaction>
    <physiologicalReaction direction="left-to-right" evidence="2">
        <dbReference type="Rhea" id="RHEA:48433"/>
    </physiologicalReaction>
</comment>
<dbReference type="AlphaFoldDB" id="A0A9P7U6Z9"/>
<gene>
    <name evidence="3" type="ORF">JMJ77_010075</name>
</gene>
<protein>
    <recommendedName>
        <fullName evidence="1">protein-ribulosamine 3-kinase</fullName>
        <ecNumber evidence="1">2.7.1.172</ecNumber>
    </recommendedName>
</protein>
<name>A0A9P7U6Z9_9PEZI</name>
<evidence type="ECO:0000256" key="2">
    <source>
        <dbReference type="ARBA" id="ARBA00048655"/>
    </source>
</evidence>
<dbReference type="InterPro" id="IPR016477">
    <property type="entry name" value="Fructo-/Ketosamine-3-kinase"/>
</dbReference>
<dbReference type="SUPFAM" id="SSF56112">
    <property type="entry name" value="Protein kinase-like (PK-like)"/>
    <property type="match status" value="1"/>
</dbReference>
<proteinExistence type="predicted"/>
<accession>A0A9P7U6Z9</accession>
<dbReference type="PANTHER" id="PTHR12149:SF8">
    <property type="entry name" value="PROTEIN-RIBULOSAMINE 3-KINASE"/>
    <property type="match status" value="1"/>
</dbReference>
<keyword evidence="3" id="KW-0418">Kinase</keyword>
<dbReference type="Gene3D" id="3.90.1200.10">
    <property type="match status" value="1"/>
</dbReference>
<dbReference type="Pfam" id="PF03881">
    <property type="entry name" value="Fructosamin_kin"/>
    <property type="match status" value="1"/>
</dbReference>
<keyword evidence="4" id="KW-1185">Reference proteome</keyword>
<dbReference type="GO" id="GO:0102193">
    <property type="term" value="F:protein-ribulosamine 3-kinase activity"/>
    <property type="evidence" value="ECO:0007669"/>
    <property type="project" value="UniProtKB-EC"/>
</dbReference>
<dbReference type="GO" id="GO:0016301">
    <property type="term" value="F:kinase activity"/>
    <property type="evidence" value="ECO:0007669"/>
    <property type="project" value="UniProtKB-KW"/>
</dbReference>
<evidence type="ECO:0000256" key="1">
    <source>
        <dbReference type="ARBA" id="ARBA00011961"/>
    </source>
</evidence>
<organism evidence="3 4">
    <name type="scientific">Colletotrichum scovillei</name>
    <dbReference type="NCBI Taxonomy" id="1209932"/>
    <lineage>
        <taxon>Eukaryota</taxon>
        <taxon>Fungi</taxon>
        <taxon>Dikarya</taxon>
        <taxon>Ascomycota</taxon>
        <taxon>Pezizomycotina</taxon>
        <taxon>Sordariomycetes</taxon>
        <taxon>Hypocreomycetidae</taxon>
        <taxon>Glomerellales</taxon>
        <taxon>Glomerellaceae</taxon>
        <taxon>Colletotrichum</taxon>
        <taxon>Colletotrichum acutatum species complex</taxon>
    </lineage>
</organism>
<dbReference type="EMBL" id="JAESDN010000013">
    <property type="protein sequence ID" value="KAG7041968.1"/>
    <property type="molecule type" value="Genomic_DNA"/>
</dbReference>
<evidence type="ECO:0000313" key="4">
    <source>
        <dbReference type="Proteomes" id="UP000699042"/>
    </source>
</evidence>
<sequence length="320" mass="35646">MSPSITQQRQGSLADTEGYFPLDLAVYEVLPTKSKILTAECYGQSTCTQTGRIAISLFNGGVKHYFLKLAVGDNGRRLCRGEYSALSLVNTLIPGMAPKAVGWGKYSSNCPETFFLIEDFHDLEMALPSPARLVRRVLQLHTQISPNAKFGFGVPTYDGIAPHPEGWESSWRVYFTRMVQKSVETDAAANGTWPELTGAADHLLKCVVPGLLDPLQLGLNPIEPRLVHGDLWAGNIGTDKNTDEIMFLDVGCFYGHNELDLGMWRRYGSQNLGQQYLDEYKQIFPPSEPQAEFDDRNRLYSIKFDLNASASTPSEKNRNT</sequence>
<dbReference type="EC" id="2.7.1.172" evidence="1"/>
<dbReference type="PANTHER" id="PTHR12149">
    <property type="entry name" value="FRUCTOSAMINE 3 KINASE-RELATED PROTEIN"/>
    <property type="match status" value="1"/>
</dbReference>
<comment type="caution">
    <text evidence="3">The sequence shown here is derived from an EMBL/GenBank/DDBJ whole genome shotgun (WGS) entry which is preliminary data.</text>
</comment>
<dbReference type="Proteomes" id="UP000699042">
    <property type="component" value="Unassembled WGS sequence"/>
</dbReference>
<dbReference type="InterPro" id="IPR011009">
    <property type="entry name" value="Kinase-like_dom_sf"/>
</dbReference>
<keyword evidence="3" id="KW-0808">Transferase</keyword>
<reference evidence="3" key="1">
    <citation type="submission" date="2021-05" db="EMBL/GenBank/DDBJ databases">
        <title>Comparative genomics of three Colletotrichum scovillei strains and genetic complementation revealed genes involved fungal growth and virulence on chili pepper.</title>
        <authorList>
            <person name="Hsieh D.-K."/>
            <person name="Chuang S.-C."/>
            <person name="Chen C.-Y."/>
            <person name="Chao Y.-T."/>
            <person name="Lu M.-Y.J."/>
            <person name="Lee M.-H."/>
            <person name="Shih M.-C."/>
        </authorList>
    </citation>
    <scope>NUCLEOTIDE SEQUENCE</scope>
    <source>
        <strain evidence="3">Coll-153</strain>
    </source>
</reference>